<gene>
    <name evidence="1" type="ORF">GCM10022392_19790</name>
</gene>
<protein>
    <submittedName>
        <fullName evidence="1">Uncharacterized protein</fullName>
    </submittedName>
</protein>
<reference evidence="2" key="1">
    <citation type="journal article" date="2019" name="Int. J. Syst. Evol. Microbiol.">
        <title>The Global Catalogue of Microorganisms (GCM) 10K type strain sequencing project: providing services to taxonomists for standard genome sequencing and annotation.</title>
        <authorList>
            <consortium name="The Broad Institute Genomics Platform"/>
            <consortium name="The Broad Institute Genome Sequencing Center for Infectious Disease"/>
            <person name="Wu L."/>
            <person name="Ma J."/>
        </authorList>
    </citation>
    <scope>NUCLEOTIDE SEQUENCE [LARGE SCALE GENOMIC DNA]</scope>
    <source>
        <strain evidence="2">JCM 17085</strain>
    </source>
</reference>
<evidence type="ECO:0000313" key="1">
    <source>
        <dbReference type="EMBL" id="GAA4096574.1"/>
    </source>
</evidence>
<evidence type="ECO:0000313" key="2">
    <source>
        <dbReference type="Proteomes" id="UP001500841"/>
    </source>
</evidence>
<keyword evidence="2" id="KW-1185">Reference proteome</keyword>
<organism evidence="1 2">
    <name type="scientific">Mucilaginibacter panaciglaebae</name>
    <dbReference type="NCBI Taxonomy" id="502331"/>
    <lineage>
        <taxon>Bacteria</taxon>
        <taxon>Pseudomonadati</taxon>
        <taxon>Bacteroidota</taxon>
        <taxon>Sphingobacteriia</taxon>
        <taxon>Sphingobacteriales</taxon>
        <taxon>Sphingobacteriaceae</taxon>
        <taxon>Mucilaginibacter</taxon>
    </lineage>
</organism>
<name>A0ABP7WTJ7_9SPHI</name>
<proteinExistence type="predicted"/>
<comment type="caution">
    <text evidence="1">The sequence shown here is derived from an EMBL/GenBank/DDBJ whole genome shotgun (WGS) entry which is preliminary data.</text>
</comment>
<dbReference type="EMBL" id="BAABCV010000006">
    <property type="protein sequence ID" value="GAA4096574.1"/>
    <property type="molecule type" value="Genomic_DNA"/>
</dbReference>
<sequence length="68" mass="7924">MGGYSLYFFMNRHRYADLRLSKGRIISDLADSQCMMSDPRVNVYHFGSVGSPEKCNLLKMSYVRIFHL</sequence>
<dbReference type="Proteomes" id="UP001500841">
    <property type="component" value="Unassembled WGS sequence"/>
</dbReference>
<accession>A0ABP7WTJ7</accession>